<dbReference type="Gene3D" id="3.20.20.70">
    <property type="entry name" value="Aldolase class I"/>
    <property type="match status" value="1"/>
</dbReference>
<keyword evidence="3" id="KW-1185">Reference proteome</keyword>
<dbReference type="PANTHER" id="PTHR32502:SF2">
    <property type="entry name" value="D-TAGATOSE-1,6-BISPHOSPHATE ALDOLASE SUBUNIT KBAZ"/>
    <property type="match status" value="1"/>
</dbReference>
<dbReference type="GO" id="GO:0005975">
    <property type="term" value="P:carbohydrate metabolic process"/>
    <property type="evidence" value="ECO:0007669"/>
    <property type="project" value="InterPro"/>
</dbReference>
<dbReference type="PANTHER" id="PTHR32502">
    <property type="entry name" value="N-ACETYLGALACTOSAMINE PERMEASE II COMPONENT-RELATED"/>
    <property type="match status" value="1"/>
</dbReference>
<dbReference type="PIRSF" id="PIRSF009264">
    <property type="entry name" value="TagBP_ald_AgaZ"/>
    <property type="match status" value="1"/>
</dbReference>
<dbReference type="GO" id="GO:0009401">
    <property type="term" value="P:phosphoenolpyruvate-dependent sugar phosphotransferase system"/>
    <property type="evidence" value="ECO:0007669"/>
    <property type="project" value="TreeGrafter"/>
</dbReference>
<dbReference type="SUPFAM" id="SSF51569">
    <property type="entry name" value="Aldolase"/>
    <property type="match status" value="1"/>
</dbReference>
<organism evidence="2 3">
    <name type="scientific">Parashewanella curva</name>
    <dbReference type="NCBI Taxonomy" id="2338552"/>
    <lineage>
        <taxon>Bacteria</taxon>
        <taxon>Pseudomonadati</taxon>
        <taxon>Pseudomonadota</taxon>
        <taxon>Gammaproteobacteria</taxon>
        <taxon>Alteromonadales</taxon>
        <taxon>Shewanellaceae</taxon>
        <taxon>Parashewanella</taxon>
    </lineage>
</organism>
<name>A0A3L8PUX0_9GAMM</name>
<accession>A0A3L8PUX0</accession>
<dbReference type="UniPathway" id="UPA00704">
    <property type="reaction ID" value="UER00716"/>
</dbReference>
<sequence>MKDIRSIIQSNKRGKANGLYSICSAHPLVIESAIEQAKQDGTPLLIEATANQVNQFGGYTGMKPNEFLEFVFAIAAKLDFPKEAIIAGGDHLGPVCWVNEPSKLAMAKSETLIESYVAAGFKKIHLDTSMGCADDPEILDDEIVAQRAAHLCMIAEKTAMKHFGTSDIVYVVGTEVPPPGGASEELSTVDPTPIARVNKTIELHKKAFEKLSLSEAWERVIGLVVQPGVEFDHIGIVDYQPSKAVELKEFIRTIPNLAYEAHSSDYQNDEAYHQLIQDHFAILKVGPQLTFALREALFALSYIEDELLPIEQRSYLRDVCDEEMQVNPTSWQKFYPLNNQSKFYRRFSYSDRIRYYWNNPRINAAVDQLLSNLSSSAIPLPLISQFFPEQYKQIRKKELELTPVSLIKSKIKQVTDAYAQACWKQ</sequence>
<evidence type="ECO:0000256" key="1">
    <source>
        <dbReference type="ARBA" id="ARBA00005191"/>
    </source>
</evidence>
<dbReference type="Pfam" id="PF08013">
    <property type="entry name" value="GatZ_KbaZ-like"/>
    <property type="match status" value="1"/>
</dbReference>
<dbReference type="GO" id="GO:2001059">
    <property type="term" value="P:D-tagatose 6-phosphate catabolic process"/>
    <property type="evidence" value="ECO:0007669"/>
    <property type="project" value="UniProtKB-UniPathway"/>
</dbReference>
<dbReference type="InterPro" id="IPR012062">
    <property type="entry name" value="GatZ/KbaZ-like"/>
</dbReference>
<evidence type="ECO:0000313" key="3">
    <source>
        <dbReference type="Proteomes" id="UP000281474"/>
    </source>
</evidence>
<dbReference type="NCBIfam" id="TIGR02810">
    <property type="entry name" value="agaZ_gatZ"/>
    <property type="match status" value="1"/>
</dbReference>
<protein>
    <submittedName>
        <fullName evidence="2">D-tagatose-bisphosphate aldolase, class II, non-catalytic subunit</fullName>
        <ecNumber evidence="2">4.1.2.40</ecNumber>
    </submittedName>
</protein>
<dbReference type="InterPro" id="IPR050303">
    <property type="entry name" value="GatZ_KbaZ_carbometab"/>
</dbReference>
<dbReference type="InterPro" id="IPR013785">
    <property type="entry name" value="Aldolase_TIM"/>
</dbReference>
<reference evidence="2 3" key="1">
    <citation type="submission" date="2018-09" db="EMBL/GenBank/DDBJ databases">
        <title>Phylogeny of the Shewanellaceae, and recommendation for two new genera, Pseudoshewanella and Parashewanella.</title>
        <authorList>
            <person name="Wang G."/>
        </authorList>
    </citation>
    <scope>NUCLEOTIDE SEQUENCE [LARGE SCALE GENOMIC DNA]</scope>
    <source>
        <strain evidence="2 3">C51</strain>
    </source>
</reference>
<dbReference type="EC" id="4.1.2.40" evidence="2"/>
<dbReference type="RefSeq" id="WP_121839561.1">
    <property type="nucleotide sequence ID" value="NZ_ML014792.1"/>
</dbReference>
<comment type="caution">
    <text evidence="2">The sequence shown here is derived from an EMBL/GenBank/DDBJ whole genome shotgun (WGS) entry which is preliminary data.</text>
</comment>
<dbReference type="GO" id="GO:0009025">
    <property type="term" value="F:tagatose-bisphosphate aldolase activity"/>
    <property type="evidence" value="ECO:0007669"/>
    <property type="project" value="UniProtKB-EC"/>
</dbReference>
<comment type="pathway">
    <text evidence="1">Carbohydrate metabolism; D-tagatose 6-phosphate degradation; D-glyceraldehyde 3-phosphate and glycerone phosphate from D-tagatose 6-phosphate: step 2/2.</text>
</comment>
<dbReference type="Proteomes" id="UP000281474">
    <property type="component" value="Unassembled WGS sequence"/>
</dbReference>
<dbReference type="OrthoDB" id="1672942at2"/>
<dbReference type="AlphaFoldDB" id="A0A3L8PUX0"/>
<keyword evidence="2" id="KW-0456">Lyase</keyword>
<gene>
    <name evidence="2" type="ORF">D5018_13685</name>
</gene>
<dbReference type="Gene3D" id="1.10.400.20">
    <property type="entry name" value="putative tagatose 6-phosphate kinase domain like"/>
    <property type="match status" value="1"/>
</dbReference>
<dbReference type="EMBL" id="QZEI01000043">
    <property type="protein sequence ID" value="RLV59120.1"/>
    <property type="molecule type" value="Genomic_DNA"/>
</dbReference>
<proteinExistence type="predicted"/>
<dbReference type="GO" id="GO:0005886">
    <property type="term" value="C:plasma membrane"/>
    <property type="evidence" value="ECO:0007669"/>
    <property type="project" value="TreeGrafter"/>
</dbReference>
<evidence type="ECO:0000313" key="2">
    <source>
        <dbReference type="EMBL" id="RLV59120.1"/>
    </source>
</evidence>